<protein>
    <submittedName>
        <fullName evidence="1">Uncharacterized protein</fullName>
    </submittedName>
</protein>
<sequence length="119" mass="13314">MSTIRVPSFTDSTQSIVLFSSSEEFKSARSSVQSYDSRIIASLKNLPNDPMDTSQDEAQNQPTIPTLSAQQIVQLLSLLNVEEKPKPKIREPSANNNAKLSKWPEWHGLEGTYSTYIDL</sequence>
<evidence type="ECO:0000313" key="1">
    <source>
        <dbReference type="EMBL" id="KHJ34353.1"/>
    </source>
</evidence>
<name>A0A0B1P7Y6_UNCNE</name>
<proteinExistence type="predicted"/>
<reference evidence="1 2" key="1">
    <citation type="journal article" date="2014" name="BMC Genomics">
        <title>Adaptive genomic structural variation in the grape powdery mildew pathogen, Erysiphe necator.</title>
        <authorList>
            <person name="Jones L."/>
            <person name="Riaz S."/>
            <person name="Morales-Cruz A."/>
            <person name="Amrine K.C."/>
            <person name="McGuire B."/>
            <person name="Gubler W.D."/>
            <person name="Walker M.A."/>
            <person name="Cantu D."/>
        </authorList>
    </citation>
    <scope>NUCLEOTIDE SEQUENCE [LARGE SCALE GENOMIC DNA]</scope>
    <source>
        <strain evidence="2">c</strain>
    </source>
</reference>
<dbReference type="OrthoDB" id="10434888at2759"/>
<dbReference type="AlphaFoldDB" id="A0A0B1P7Y6"/>
<evidence type="ECO:0000313" key="2">
    <source>
        <dbReference type="Proteomes" id="UP000030854"/>
    </source>
</evidence>
<accession>A0A0B1P7Y6</accession>
<keyword evidence="2" id="KW-1185">Reference proteome</keyword>
<comment type="caution">
    <text evidence="1">The sequence shown here is derived from an EMBL/GenBank/DDBJ whole genome shotgun (WGS) entry which is preliminary data.</text>
</comment>
<organism evidence="1 2">
    <name type="scientific">Uncinula necator</name>
    <name type="common">Grape powdery mildew</name>
    <dbReference type="NCBI Taxonomy" id="52586"/>
    <lineage>
        <taxon>Eukaryota</taxon>
        <taxon>Fungi</taxon>
        <taxon>Dikarya</taxon>
        <taxon>Ascomycota</taxon>
        <taxon>Pezizomycotina</taxon>
        <taxon>Leotiomycetes</taxon>
        <taxon>Erysiphales</taxon>
        <taxon>Erysiphaceae</taxon>
        <taxon>Erysiphe</taxon>
    </lineage>
</organism>
<dbReference type="HOGENOM" id="CLU_2063212_0_0_1"/>
<gene>
    <name evidence="1" type="ORF">EV44_g3406</name>
</gene>
<dbReference type="Proteomes" id="UP000030854">
    <property type="component" value="Unassembled WGS sequence"/>
</dbReference>
<dbReference type="EMBL" id="JNVN01000920">
    <property type="protein sequence ID" value="KHJ34353.1"/>
    <property type="molecule type" value="Genomic_DNA"/>
</dbReference>